<sequence>MAGTQRYMRYIVFAFVVLLLIFFFSSSDVPTSRLQSASEIIKEQGSKWKGSGAATEPGSKEAPVVNTPGHSSSSSQGTTPNTPTQLTGTMPGERMNATFVTLARNSDVWEIARSIRQVEDRFNRKFNYDWVFLNDADFDETFIRVTTSLVSGKTKYGKIDTDQWSFPPWIDTNKAAKVRDEMKQKQIIYGDSISYRHMCRYESGFFFRHPLMLDYEWYWRVEPSIELFCDINYDTFKFMADHGKKYSVKGFMQKFPQHVAKDNSMAFLSDDDGKTYNHCHFWSNFEIGNLNWLRSQAYIDFFEHLDHDGGFFYERWGDAPVHSIAAGLMLNKDELHFFDDIAYYHVPFTHCPTSEKTRTDNKCHCNPGDNFDWNGYSFNNMEKPEGYEKQQ</sequence>
<dbReference type="InterPro" id="IPR029044">
    <property type="entry name" value="Nucleotide-diphossugar_trans"/>
</dbReference>
<evidence type="ECO:0000313" key="7">
    <source>
        <dbReference type="Proteomes" id="UP000572817"/>
    </source>
</evidence>
<evidence type="ECO:0000256" key="4">
    <source>
        <dbReference type="SAM" id="MobiDB-lite"/>
    </source>
</evidence>
<accession>A0A8H4ITJ7</accession>
<proteinExistence type="inferred from homology"/>
<dbReference type="EMBL" id="WWBZ02000027">
    <property type="protein sequence ID" value="KAF4307370.1"/>
    <property type="molecule type" value="Genomic_DNA"/>
</dbReference>
<organism evidence="6 7">
    <name type="scientific">Botryosphaeria dothidea</name>
    <dbReference type="NCBI Taxonomy" id="55169"/>
    <lineage>
        <taxon>Eukaryota</taxon>
        <taxon>Fungi</taxon>
        <taxon>Dikarya</taxon>
        <taxon>Ascomycota</taxon>
        <taxon>Pezizomycotina</taxon>
        <taxon>Dothideomycetes</taxon>
        <taxon>Dothideomycetes incertae sedis</taxon>
        <taxon>Botryosphaeriales</taxon>
        <taxon>Botryosphaeriaceae</taxon>
        <taxon>Botryosphaeria</taxon>
    </lineage>
</organism>
<dbReference type="Pfam" id="PF01793">
    <property type="entry name" value="Glyco_transf_15"/>
    <property type="match status" value="2"/>
</dbReference>
<dbReference type="AlphaFoldDB" id="A0A8H4ITJ7"/>
<evidence type="ECO:0000256" key="2">
    <source>
        <dbReference type="ARBA" id="ARBA00022676"/>
    </source>
</evidence>
<dbReference type="GO" id="GO:0000032">
    <property type="term" value="P:cell wall mannoprotein biosynthetic process"/>
    <property type="evidence" value="ECO:0007669"/>
    <property type="project" value="TreeGrafter"/>
</dbReference>
<reference evidence="6" key="1">
    <citation type="submission" date="2020-04" db="EMBL/GenBank/DDBJ databases">
        <title>Genome Assembly and Annotation of Botryosphaeria dothidea sdau 11-99, a Latent Pathogen of Apple Fruit Ring Rot in China.</title>
        <authorList>
            <person name="Yu C."/>
            <person name="Diao Y."/>
            <person name="Lu Q."/>
            <person name="Zhao J."/>
            <person name="Cui S."/>
            <person name="Peng C."/>
            <person name="He B."/>
            <person name="Liu H."/>
        </authorList>
    </citation>
    <scope>NUCLEOTIDE SEQUENCE [LARGE SCALE GENOMIC DNA]</scope>
    <source>
        <strain evidence="6">Sdau11-99</strain>
    </source>
</reference>
<keyword evidence="3 6" id="KW-0808">Transferase</keyword>
<feature type="signal peptide" evidence="5">
    <location>
        <begin position="1"/>
        <end position="27"/>
    </location>
</feature>
<protein>
    <submittedName>
        <fullName evidence="6">Glycosyl transferase family 15</fullName>
    </submittedName>
</protein>
<dbReference type="OrthoDB" id="439943at2759"/>
<name>A0A8H4ITJ7_9PEZI</name>
<dbReference type="GO" id="GO:0016020">
    <property type="term" value="C:membrane"/>
    <property type="evidence" value="ECO:0007669"/>
    <property type="project" value="InterPro"/>
</dbReference>
<comment type="caution">
    <text evidence="6">The sequence shown here is derived from an EMBL/GenBank/DDBJ whole genome shotgun (WGS) entry which is preliminary data.</text>
</comment>
<dbReference type="GO" id="GO:0006493">
    <property type="term" value="P:protein O-linked glycosylation"/>
    <property type="evidence" value="ECO:0007669"/>
    <property type="project" value="TreeGrafter"/>
</dbReference>
<evidence type="ECO:0000313" key="6">
    <source>
        <dbReference type="EMBL" id="KAF4307370.1"/>
    </source>
</evidence>
<evidence type="ECO:0000256" key="3">
    <source>
        <dbReference type="ARBA" id="ARBA00022679"/>
    </source>
</evidence>
<keyword evidence="5" id="KW-0732">Signal</keyword>
<evidence type="ECO:0000256" key="1">
    <source>
        <dbReference type="ARBA" id="ARBA00007677"/>
    </source>
</evidence>
<dbReference type="GO" id="GO:0000026">
    <property type="term" value="F:alpha-1,2-mannosyltransferase activity"/>
    <property type="evidence" value="ECO:0007669"/>
    <property type="project" value="TreeGrafter"/>
</dbReference>
<dbReference type="InterPro" id="IPR002685">
    <property type="entry name" value="Glyco_trans_15"/>
</dbReference>
<comment type="similarity">
    <text evidence="1">Belongs to the glycosyltransferase 15 family.</text>
</comment>
<dbReference type="GO" id="GO:0006487">
    <property type="term" value="P:protein N-linked glycosylation"/>
    <property type="evidence" value="ECO:0007669"/>
    <property type="project" value="TreeGrafter"/>
</dbReference>
<dbReference type="PANTHER" id="PTHR31121:SF6">
    <property type="entry name" value="ALPHA-1,2 MANNOSYLTRANSFERASE KTR1"/>
    <property type="match status" value="1"/>
</dbReference>
<evidence type="ECO:0000256" key="5">
    <source>
        <dbReference type="SAM" id="SignalP"/>
    </source>
</evidence>
<feature type="compositionally biased region" description="Low complexity" evidence="4">
    <location>
        <begin position="76"/>
        <end position="89"/>
    </location>
</feature>
<dbReference type="Gene3D" id="3.90.550.10">
    <property type="entry name" value="Spore Coat Polysaccharide Biosynthesis Protein SpsA, Chain A"/>
    <property type="match status" value="1"/>
</dbReference>
<keyword evidence="7" id="KW-1185">Reference proteome</keyword>
<dbReference type="SUPFAM" id="SSF53448">
    <property type="entry name" value="Nucleotide-diphospho-sugar transferases"/>
    <property type="match status" value="1"/>
</dbReference>
<feature type="region of interest" description="Disordered" evidence="4">
    <location>
        <begin position="45"/>
        <end position="91"/>
    </location>
</feature>
<dbReference type="Proteomes" id="UP000572817">
    <property type="component" value="Unassembled WGS sequence"/>
</dbReference>
<feature type="chain" id="PRO_5034760606" evidence="5">
    <location>
        <begin position="28"/>
        <end position="391"/>
    </location>
</feature>
<dbReference type="PANTHER" id="PTHR31121">
    <property type="entry name" value="ALPHA-1,2 MANNOSYLTRANSFERASE KTR1"/>
    <property type="match status" value="1"/>
</dbReference>
<dbReference type="GO" id="GO:0005794">
    <property type="term" value="C:Golgi apparatus"/>
    <property type="evidence" value="ECO:0007669"/>
    <property type="project" value="TreeGrafter"/>
</dbReference>
<keyword evidence="2" id="KW-0328">Glycosyltransferase</keyword>
<gene>
    <name evidence="6" type="ORF">GTA08_BOTSDO14115</name>
</gene>